<sequence>MVYLGFPIESPTTLLVNNAAAIAYSNNPVQKTHCTRSIYTDFMYQFFHSLIHAEGGIPTLRYSDHILLKKGIFY</sequence>
<dbReference type="OrthoDB" id="3214708at2759"/>
<organism evidence="1 2">
    <name type="scientific">Thanatephorus cucumeris (strain AG1-IA)</name>
    <name type="common">Rice sheath blight fungus</name>
    <name type="synonym">Rhizoctonia solani</name>
    <dbReference type="NCBI Taxonomy" id="983506"/>
    <lineage>
        <taxon>Eukaryota</taxon>
        <taxon>Fungi</taxon>
        <taxon>Dikarya</taxon>
        <taxon>Basidiomycota</taxon>
        <taxon>Agaricomycotina</taxon>
        <taxon>Agaricomycetes</taxon>
        <taxon>Cantharellales</taxon>
        <taxon>Ceratobasidiaceae</taxon>
        <taxon>Rhizoctonia</taxon>
        <taxon>Rhizoctonia solani AG-1</taxon>
    </lineage>
</organism>
<gene>
    <name evidence="1" type="ORF">AG1IA_08131</name>
</gene>
<protein>
    <submittedName>
        <fullName evidence="1">Uncharacterized protein</fullName>
    </submittedName>
</protein>
<name>L8WNC4_THACA</name>
<reference evidence="1 2" key="1">
    <citation type="journal article" date="2013" name="Nat. Commun.">
        <title>The evolution and pathogenic mechanisms of the rice sheath blight pathogen.</title>
        <authorList>
            <person name="Zheng A."/>
            <person name="Lin R."/>
            <person name="Xu L."/>
            <person name="Qin P."/>
            <person name="Tang C."/>
            <person name="Ai P."/>
            <person name="Zhang D."/>
            <person name="Liu Y."/>
            <person name="Sun Z."/>
            <person name="Feng H."/>
            <person name="Wang Y."/>
            <person name="Chen Y."/>
            <person name="Liang X."/>
            <person name="Fu R."/>
            <person name="Li Q."/>
            <person name="Zhang J."/>
            <person name="Yu X."/>
            <person name="Xie Z."/>
            <person name="Ding L."/>
            <person name="Guan P."/>
            <person name="Tang J."/>
            <person name="Liang Y."/>
            <person name="Wang S."/>
            <person name="Deng Q."/>
            <person name="Li S."/>
            <person name="Zhu J."/>
            <person name="Wang L."/>
            <person name="Liu H."/>
            <person name="Li P."/>
        </authorList>
    </citation>
    <scope>NUCLEOTIDE SEQUENCE [LARGE SCALE GENOMIC DNA]</scope>
    <source>
        <strain evidence="2">AG-1 IA</strain>
    </source>
</reference>
<accession>L8WNC4</accession>
<dbReference type="AlphaFoldDB" id="L8WNC4"/>
<dbReference type="EMBL" id="AFRT01002451">
    <property type="protein sequence ID" value="ELU37839.1"/>
    <property type="molecule type" value="Genomic_DNA"/>
</dbReference>
<dbReference type="HOGENOM" id="CLU_2689516_0_0_1"/>
<dbReference type="Proteomes" id="UP000011668">
    <property type="component" value="Unassembled WGS sequence"/>
</dbReference>
<evidence type="ECO:0000313" key="2">
    <source>
        <dbReference type="Proteomes" id="UP000011668"/>
    </source>
</evidence>
<evidence type="ECO:0000313" key="1">
    <source>
        <dbReference type="EMBL" id="ELU37839.1"/>
    </source>
</evidence>
<comment type="caution">
    <text evidence="1">The sequence shown here is derived from an EMBL/GenBank/DDBJ whole genome shotgun (WGS) entry which is preliminary data.</text>
</comment>
<proteinExistence type="predicted"/>
<keyword evidence="2" id="KW-1185">Reference proteome</keyword>